<comment type="caution">
    <text evidence="2">The sequence shown here is derived from an EMBL/GenBank/DDBJ whole genome shotgun (WGS) entry which is preliminary data.</text>
</comment>
<gene>
    <name evidence="2" type="ORF">OSB04_un000209</name>
</gene>
<dbReference type="PANTHER" id="PTHR33116:SF84">
    <property type="entry name" value="RNA-DIRECTED DNA POLYMERASE"/>
    <property type="match status" value="1"/>
</dbReference>
<dbReference type="Pfam" id="PF13966">
    <property type="entry name" value="zf-RVT"/>
    <property type="match status" value="1"/>
</dbReference>
<evidence type="ECO:0000313" key="2">
    <source>
        <dbReference type="EMBL" id="KAJ9536608.1"/>
    </source>
</evidence>
<dbReference type="PANTHER" id="PTHR33116">
    <property type="entry name" value="REVERSE TRANSCRIPTASE ZINC-BINDING DOMAIN-CONTAINING PROTEIN-RELATED-RELATED"/>
    <property type="match status" value="1"/>
</dbReference>
<sequence length="248" mass="28842">MDLVDSAIWYQYPPEGLTSEGCTISEVTTTHVGQKIPTAEVLVERRPTHVDVSSTAEDTVRWLARQQGLVDFSVKDAYLTLDDSYDRVEWTSSVWFKGHIPKHAFCFWVACHHRLPTQDRMLTWKHDPPDWKCSLCGTCMDSHRHLFFECAFSSRVWEEVTLAINWRNAPTDWDVIMEMLSGPNPPRKFAYRLCMAASVYTIWNERNQRLFTSNRKPEIVCAKETIDVIMMRLAWRKMMKTKTSDDAG</sequence>
<proteinExistence type="predicted"/>
<keyword evidence="3" id="KW-1185">Reference proteome</keyword>
<dbReference type="EMBL" id="JARYMX010000014">
    <property type="protein sequence ID" value="KAJ9536608.1"/>
    <property type="molecule type" value="Genomic_DNA"/>
</dbReference>
<dbReference type="InterPro" id="IPR026960">
    <property type="entry name" value="RVT-Znf"/>
</dbReference>
<accession>A0AA38S6C5</accession>
<evidence type="ECO:0000259" key="1">
    <source>
        <dbReference type="Pfam" id="PF13966"/>
    </source>
</evidence>
<protein>
    <recommendedName>
        <fullName evidence="1">Reverse transcriptase zinc-binding domain-containing protein</fullName>
    </recommendedName>
</protein>
<organism evidence="2 3">
    <name type="scientific">Centaurea solstitialis</name>
    <name type="common">yellow star-thistle</name>
    <dbReference type="NCBI Taxonomy" id="347529"/>
    <lineage>
        <taxon>Eukaryota</taxon>
        <taxon>Viridiplantae</taxon>
        <taxon>Streptophyta</taxon>
        <taxon>Embryophyta</taxon>
        <taxon>Tracheophyta</taxon>
        <taxon>Spermatophyta</taxon>
        <taxon>Magnoliopsida</taxon>
        <taxon>eudicotyledons</taxon>
        <taxon>Gunneridae</taxon>
        <taxon>Pentapetalae</taxon>
        <taxon>asterids</taxon>
        <taxon>campanulids</taxon>
        <taxon>Asterales</taxon>
        <taxon>Asteraceae</taxon>
        <taxon>Carduoideae</taxon>
        <taxon>Cardueae</taxon>
        <taxon>Centaureinae</taxon>
        <taxon>Centaurea</taxon>
    </lineage>
</organism>
<dbReference type="Proteomes" id="UP001172457">
    <property type="component" value="Unassembled WGS sequence"/>
</dbReference>
<evidence type="ECO:0000313" key="3">
    <source>
        <dbReference type="Proteomes" id="UP001172457"/>
    </source>
</evidence>
<dbReference type="AlphaFoldDB" id="A0AA38S6C5"/>
<name>A0AA38S6C5_9ASTR</name>
<reference evidence="2" key="1">
    <citation type="submission" date="2023-03" db="EMBL/GenBank/DDBJ databases">
        <title>Chromosome-scale reference genome and RAD-based genetic map of yellow starthistle (Centaurea solstitialis) reveal putative structural variation and QTLs associated with invader traits.</title>
        <authorList>
            <person name="Reatini B."/>
            <person name="Cang F.A."/>
            <person name="Jiang Q."/>
            <person name="Mckibben M.T.W."/>
            <person name="Barker M.S."/>
            <person name="Rieseberg L.H."/>
            <person name="Dlugosch K.M."/>
        </authorList>
    </citation>
    <scope>NUCLEOTIDE SEQUENCE</scope>
    <source>
        <strain evidence="2">CAN-66</strain>
        <tissue evidence="2">Leaf</tissue>
    </source>
</reference>
<feature type="domain" description="Reverse transcriptase zinc-binding" evidence="1">
    <location>
        <begin position="72"/>
        <end position="157"/>
    </location>
</feature>